<dbReference type="InterPro" id="IPR015797">
    <property type="entry name" value="NUDIX_hydrolase-like_dom_sf"/>
</dbReference>
<evidence type="ECO:0000313" key="4">
    <source>
        <dbReference type="EMBL" id="SDK11727.1"/>
    </source>
</evidence>
<dbReference type="PANTHER" id="PTHR43046">
    <property type="entry name" value="GDP-MANNOSE MANNOSYL HYDROLASE"/>
    <property type="match status" value="1"/>
</dbReference>
<dbReference type="GeneID" id="87589817"/>
<keyword evidence="2" id="KW-0378">Hydrolase</keyword>
<evidence type="ECO:0000256" key="1">
    <source>
        <dbReference type="ARBA" id="ARBA00001946"/>
    </source>
</evidence>
<organism evidence="4 5">
    <name type="scientific">Aneurinibacillus migulanus</name>
    <name type="common">Bacillus migulanus</name>
    <dbReference type="NCBI Taxonomy" id="47500"/>
    <lineage>
        <taxon>Bacteria</taxon>
        <taxon>Bacillati</taxon>
        <taxon>Bacillota</taxon>
        <taxon>Bacilli</taxon>
        <taxon>Bacillales</taxon>
        <taxon>Paenibacillaceae</taxon>
        <taxon>Aneurinibacillus group</taxon>
        <taxon>Aneurinibacillus</taxon>
    </lineage>
</organism>
<dbReference type="Gene3D" id="3.90.79.10">
    <property type="entry name" value="Nucleoside Triphosphate Pyrophosphohydrolase"/>
    <property type="match status" value="1"/>
</dbReference>
<dbReference type="InterPro" id="IPR009057">
    <property type="entry name" value="Homeodomain-like_sf"/>
</dbReference>
<dbReference type="PANTHER" id="PTHR43046:SF14">
    <property type="entry name" value="MUTT_NUDIX FAMILY PROTEIN"/>
    <property type="match status" value="1"/>
</dbReference>
<protein>
    <submittedName>
        <fullName evidence="4">ADP-ribose pyrophosphatase YjhB, NUDIX family</fullName>
    </submittedName>
</protein>
<evidence type="ECO:0000259" key="3">
    <source>
        <dbReference type="PROSITE" id="PS51462"/>
    </source>
</evidence>
<dbReference type="SUPFAM" id="SSF46689">
    <property type="entry name" value="Homeodomain-like"/>
    <property type="match status" value="1"/>
</dbReference>
<evidence type="ECO:0000256" key="2">
    <source>
        <dbReference type="ARBA" id="ARBA00022801"/>
    </source>
</evidence>
<dbReference type="EMBL" id="FNED01000039">
    <property type="protein sequence ID" value="SDK11727.1"/>
    <property type="molecule type" value="Genomic_DNA"/>
</dbReference>
<evidence type="ECO:0000313" key="5">
    <source>
        <dbReference type="Proteomes" id="UP000182836"/>
    </source>
</evidence>
<proteinExistence type="predicted"/>
<dbReference type="GO" id="GO:0016787">
    <property type="term" value="F:hydrolase activity"/>
    <property type="evidence" value="ECO:0007669"/>
    <property type="project" value="UniProtKB-KW"/>
</dbReference>
<dbReference type="PROSITE" id="PS51462">
    <property type="entry name" value="NUDIX"/>
    <property type="match status" value="1"/>
</dbReference>
<dbReference type="Proteomes" id="UP000182836">
    <property type="component" value="Unassembled WGS sequence"/>
</dbReference>
<dbReference type="CDD" id="cd18880">
    <property type="entry name" value="NUDIX_ADPRase"/>
    <property type="match status" value="1"/>
</dbReference>
<name>A0A1G8Z9N7_ANEMI</name>
<dbReference type="InterPro" id="IPR000086">
    <property type="entry name" value="NUDIX_hydrolase_dom"/>
</dbReference>
<dbReference type="AlphaFoldDB" id="A0A1G8Z9N7"/>
<gene>
    <name evidence="4" type="ORF">SAMN04487909_13943</name>
</gene>
<dbReference type="SUPFAM" id="SSF55811">
    <property type="entry name" value="Nudix"/>
    <property type="match status" value="1"/>
</dbReference>
<dbReference type="Pfam" id="PF00293">
    <property type="entry name" value="NUDIX"/>
    <property type="match status" value="1"/>
</dbReference>
<reference evidence="4 5" key="1">
    <citation type="submission" date="2016-10" db="EMBL/GenBank/DDBJ databases">
        <authorList>
            <person name="de Groot N.N."/>
        </authorList>
    </citation>
    <scope>NUCLEOTIDE SEQUENCE [LARGE SCALE GENOMIC DNA]</scope>
    <source>
        <strain evidence="4 5">DSM 2895</strain>
    </source>
</reference>
<accession>A0A1G8Z9N7</accession>
<sequence>MAKKGQKMQKIPKEVKEQTIALYYKHGLGYKAVANALEIKDHTYIRTRVKTYEKHGVVELGRSRPRKRKVISSTPVDLEEENKHLQMKNEFLNVFGNEKMHKTAIKNVSYPIRVRTSALIIKNNKLLLVELNDGNGLHYNLPGGGVEQGETLVEAVRREALEEASIQIDVGKVAFLYEYAPFKNKEKYGTVHSLTTIFECELKGGETPCLSDNPDENQIGVKWIPLDELQNIVLYPNLRSEIQTYINNKRNIELMEEQQLEGYPDNYFKV</sequence>
<dbReference type="RefSeq" id="WP_307723433.1">
    <property type="nucleotide sequence ID" value="NZ_BJOA01000125.1"/>
</dbReference>
<feature type="domain" description="Nudix hydrolase" evidence="3">
    <location>
        <begin position="111"/>
        <end position="250"/>
    </location>
</feature>
<comment type="cofactor">
    <cofactor evidence="1">
        <name>Mg(2+)</name>
        <dbReference type="ChEBI" id="CHEBI:18420"/>
    </cofactor>
</comment>